<evidence type="ECO:0000313" key="4">
    <source>
        <dbReference type="Proteomes" id="UP000008281"/>
    </source>
</evidence>
<dbReference type="OrthoDB" id="5911671at2759"/>
<feature type="region of interest" description="Disordered" evidence="2">
    <location>
        <begin position="389"/>
        <end position="452"/>
    </location>
</feature>
<feature type="compositionally biased region" description="Polar residues" evidence="2">
    <location>
        <begin position="475"/>
        <end position="488"/>
    </location>
</feature>
<feature type="compositionally biased region" description="Basic and acidic residues" evidence="2">
    <location>
        <begin position="489"/>
        <end position="504"/>
    </location>
</feature>
<keyword evidence="1" id="KW-0175">Coiled coil</keyword>
<feature type="compositionally biased region" description="Basic and acidic residues" evidence="2">
    <location>
        <begin position="349"/>
        <end position="362"/>
    </location>
</feature>
<protein>
    <submittedName>
        <fullName evidence="3">Uncharacterized protein</fullName>
    </submittedName>
</protein>
<evidence type="ECO:0000256" key="1">
    <source>
        <dbReference type="SAM" id="Coils"/>
    </source>
</evidence>
<dbReference type="InParanoid" id="E3MLR2"/>
<gene>
    <name evidence="3" type="ORF">CRE_31237</name>
</gene>
<dbReference type="HOGENOM" id="CLU_465584_0_0_1"/>
<dbReference type="eggNOG" id="ENOG502TJB2">
    <property type="taxonomic scope" value="Eukaryota"/>
</dbReference>
<feature type="compositionally biased region" description="Polar residues" evidence="2">
    <location>
        <begin position="389"/>
        <end position="405"/>
    </location>
</feature>
<feature type="region of interest" description="Disordered" evidence="2">
    <location>
        <begin position="331"/>
        <end position="377"/>
    </location>
</feature>
<dbReference type="EMBL" id="DS268455">
    <property type="protein sequence ID" value="EFP04602.1"/>
    <property type="molecule type" value="Genomic_DNA"/>
</dbReference>
<organism evidence="4">
    <name type="scientific">Caenorhabditis remanei</name>
    <name type="common">Caenorhabditis vulgaris</name>
    <dbReference type="NCBI Taxonomy" id="31234"/>
    <lineage>
        <taxon>Eukaryota</taxon>
        <taxon>Metazoa</taxon>
        <taxon>Ecdysozoa</taxon>
        <taxon>Nematoda</taxon>
        <taxon>Chromadorea</taxon>
        <taxon>Rhabditida</taxon>
        <taxon>Rhabditina</taxon>
        <taxon>Rhabditomorpha</taxon>
        <taxon>Rhabditoidea</taxon>
        <taxon>Rhabditidae</taxon>
        <taxon>Peloderinae</taxon>
        <taxon>Caenorhabditis</taxon>
    </lineage>
</organism>
<accession>E3MLR2</accession>
<dbReference type="AlphaFoldDB" id="E3MLR2"/>
<feature type="coiled-coil region" evidence="1">
    <location>
        <begin position="68"/>
        <end position="109"/>
    </location>
</feature>
<proteinExistence type="predicted"/>
<feature type="region of interest" description="Disordered" evidence="2">
    <location>
        <begin position="475"/>
        <end position="505"/>
    </location>
</feature>
<evidence type="ECO:0000313" key="3">
    <source>
        <dbReference type="EMBL" id="EFP04602.1"/>
    </source>
</evidence>
<sequence>MVSDGDPDFVKENVSFLNVMRKTREMFLIMAKDDTRKMLKTYAKANASTHESIMKPFIDLIVSTFQTLDAKEKDYEELTKEHDSEMDENIELIRENMQLQDEINFLHELLAEKRKGENMKSVGVMKGVQTEEQFCERVHISNSNVEKVTVVTETKCSNDSESENKLIDYKKERKCLCEGQGIAKIVFENELDYSEDRVSRKADNAKEIFVMKSNKALCCEDIKADEIQSSCTKSTHGKDENIGVTKRCTVANISSDKLCSGDQTPGKAQRSVTFTQYETNEQSVQQKIFSDVIDSNVDLVKDQEERHVQDTVREKESMQLLKHMLVVENTKHDYKARSDSSTGGDSNEDEAKRKKVDQKAEDTVTCPGPPLNSKSSFLTSCHTIQQTLSGNNKDNVVRKNNSSDSKIPNPGKPGLKKKGDGACGVVFQMKTKRRKREEPRPRTDPPNLSMTYVKNESIPDEFSVTVVSDQKVIRSPQQHISDKSTWSETKSKRVEVEPRPRKDPPQAILLNWSDIKTGRVKEEPRPRKDPPHFGMMVNDTWRRTMEEHRPRKDPPMSRILQYGDHGNLVGCRHVVPFQSTVRTLVSC</sequence>
<reference evidence="3" key="1">
    <citation type="submission" date="2007-07" db="EMBL/GenBank/DDBJ databases">
        <title>PCAP assembly of the Caenorhabditis remanei genome.</title>
        <authorList>
            <consortium name="The Caenorhabditis remanei Sequencing Consortium"/>
            <person name="Wilson R.K."/>
        </authorList>
    </citation>
    <scope>NUCLEOTIDE SEQUENCE [LARGE SCALE GENOMIC DNA]</scope>
    <source>
        <strain evidence="3">PB4641</strain>
    </source>
</reference>
<keyword evidence="4" id="KW-1185">Reference proteome</keyword>
<dbReference type="Proteomes" id="UP000008281">
    <property type="component" value="Unassembled WGS sequence"/>
</dbReference>
<name>E3MLR2_CAERE</name>
<evidence type="ECO:0000256" key="2">
    <source>
        <dbReference type="SAM" id="MobiDB-lite"/>
    </source>
</evidence>